<protein>
    <recommendedName>
        <fullName evidence="6">Or membrane protein</fullName>
    </recommendedName>
</protein>
<evidence type="ECO:0000256" key="1">
    <source>
        <dbReference type="SAM" id="MobiDB-lite"/>
    </source>
</evidence>
<feature type="region of interest" description="Disordered" evidence="1">
    <location>
        <begin position="23"/>
        <end position="82"/>
    </location>
</feature>
<feature type="compositionally biased region" description="Polar residues" evidence="1">
    <location>
        <begin position="60"/>
        <end position="82"/>
    </location>
</feature>
<accession>A0A0K1RDA5</accession>
<evidence type="ECO:0000313" key="5">
    <source>
        <dbReference type="Proteomes" id="UP000060016"/>
    </source>
</evidence>
<sequence>MKRFTVASLATVTALSLIAMPAQAAEDKNSSTKSSSEITQAEVDEHHRKAIEKEEKQKGTGFSQPYVNSSNSGQIKNDVSSSIKNDTARDWKIGTTHDLIWGTGIVAFLLALIGGGAFAAQQGLIPGVQF</sequence>
<feature type="signal peptide" evidence="3">
    <location>
        <begin position="1"/>
        <end position="24"/>
    </location>
</feature>
<proteinExistence type="predicted"/>
<keyword evidence="5" id="KW-1185">Reference proteome</keyword>
<feature type="chain" id="PRO_5005468237" description="Or membrane protein" evidence="3">
    <location>
        <begin position="25"/>
        <end position="130"/>
    </location>
</feature>
<dbReference type="EMBL" id="CP012342">
    <property type="protein sequence ID" value="AKV59407.1"/>
    <property type="molecule type" value="Genomic_DNA"/>
</dbReference>
<name>A0A0K1RDA5_9CORY</name>
<keyword evidence="2" id="KW-0472">Membrane</keyword>
<feature type="transmembrane region" description="Helical" evidence="2">
    <location>
        <begin position="99"/>
        <end position="120"/>
    </location>
</feature>
<keyword evidence="2" id="KW-1133">Transmembrane helix</keyword>
<dbReference type="PATRIC" id="fig|156976.3.peg.2008"/>
<organism evidence="4 5">
    <name type="scientific">Corynebacterium riegelii</name>
    <dbReference type="NCBI Taxonomy" id="156976"/>
    <lineage>
        <taxon>Bacteria</taxon>
        <taxon>Bacillati</taxon>
        <taxon>Actinomycetota</taxon>
        <taxon>Actinomycetes</taxon>
        <taxon>Mycobacteriales</taxon>
        <taxon>Corynebacteriaceae</taxon>
        <taxon>Corynebacterium</taxon>
    </lineage>
</organism>
<keyword evidence="2" id="KW-0812">Transmembrane</keyword>
<evidence type="ECO:0000256" key="2">
    <source>
        <dbReference type="SAM" id="Phobius"/>
    </source>
</evidence>
<evidence type="ECO:0000256" key="3">
    <source>
        <dbReference type="SAM" id="SignalP"/>
    </source>
</evidence>
<dbReference type="RefSeq" id="WP_052205692.1">
    <property type="nucleotide sequence ID" value="NZ_CP012342.1"/>
</dbReference>
<evidence type="ECO:0008006" key="6">
    <source>
        <dbReference type="Google" id="ProtNLM"/>
    </source>
</evidence>
<gene>
    <name evidence="4" type="ORF">AK829_09975</name>
</gene>
<evidence type="ECO:0000313" key="4">
    <source>
        <dbReference type="EMBL" id="AKV59407.1"/>
    </source>
</evidence>
<dbReference type="AlphaFoldDB" id="A0A0K1RDA5"/>
<feature type="compositionally biased region" description="Basic and acidic residues" evidence="1">
    <location>
        <begin position="43"/>
        <end position="58"/>
    </location>
</feature>
<dbReference type="KEGG" id="crie:AK829_09975"/>
<keyword evidence="3" id="KW-0732">Signal</keyword>
<dbReference type="Proteomes" id="UP000060016">
    <property type="component" value="Chromosome"/>
</dbReference>
<reference evidence="4 5" key="1">
    <citation type="submission" date="2015-08" db="EMBL/GenBank/DDBJ databases">
        <authorList>
            <person name="Babu N.S."/>
            <person name="Beckwith C.J."/>
            <person name="Beseler K.G."/>
            <person name="Brison A."/>
            <person name="Carone J.V."/>
            <person name="Caskin T.P."/>
            <person name="Diamond M."/>
            <person name="Durham M.E."/>
            <person name="Foxe J.M."/>
            <person name="Go M."/>
            <person name="Henderson B.A."/>
            <person name="Jones I.B."/>
            <person name="McGettigan J.A."/>
            <person name="Micheletti S.J."/>
            <person name="Nasrallah M.E."/>
            <person name="Ortiz D."/>
            <person name="Piller C.R."/>
            <person name="Privatt S.R."/>
            <person name="Schneider S.L."/>
            <person name="Sharp S."/>
            <person name="Smith T.C."/>
            <person name="Stanton J.D."/>
            <person name="Ullery H.E."/>
            <person name="Wilson R.J."/>
            <person name="Serrano M.G."/>
            <person name="Buck G."/>
            <person name="Lee V."/>
            <person name="Wang Y."/>
            <person name="Carvalho R."/>
            <person name="Voegtly L."/>
            <person name="Shi R."/>
            <person name="Duckworth R."/>
            <person name="Johnson A."/>
            <person name="Loviza R."/>
            <person name="Walstead R."/>
            <person name="Shah Z."/>
            <person name="Kiflezghi M."/>
            <person name="Wade K."/>
            <person name="Ball S.L."/>
            <person name="Bradley K.W."/>
            <person name="Asai D.J."/>
            <person name="Bowman C.A."/>
            <person name="Russell D.A."/>
            <person name="Pope W.H."/>
            <person name="Jacobs-Sera D."/>
            <person name="Hendrix R.W."/>
            <person name="Hatfull G.F."/>
        </authorList>
    </citation>
    <scope>NUCLEOTIDE SEQUENCE [LARGE SCALE GENOMIC DNA]</scope>
    <source>
        <strain evidence="4 5">PUDD_83A45</strain>
    </source>
</reference>